<evidence type="ECO:0000313" key="2">
    <source>
        <dbReference type="EMBL" id="GFO01925.1"/>
    </source>
</evidence>
<proteinExistence type="predicted"/>
<protein>
    <submittedName>
        <fullName evidence="2">Uncharacterized protein</fullName>
    </submittedName>
</protein>
<evidence type="ECO:0000313" key="3">
    <source>
        <dbReference type="Proteomes" id="UP000735302"/>
    </source>
</evidence>
<name>A0AAV4A3J2_9GAST</name>
<feature type="compositionally biased region" description="Polar residues" evidence="1">
    <location>
        <begin position="383"/>
        <end position="395"/>
    </location>
</feature>
<feature type="region of interest" description="Disordered" evidence="1">
    <location>
        <begin position="592"/>
        <end position="613"/>
    </location>
</feature>
<feature type="region of interest" description="Disordered" evidence="1">
    <location>
        <begin position="52"/>
        <end position="149"/>
    </location>
</feature>
<dbReference type="PANTHER" id="PTHR37352:SF1">
    <property type="entry name" value="TESTIS-SPECIFIC GENE 13 PROTEIN"/>
    <property type="match status" value="1"/>
</dbReference>
<dbReference type="PANTHER" id="PTHR37352">
    <property type="entry name" value="TESTIS-SPECIFIC GENE 13 PROTEIN"/>
    <property type="match status" value="1"/>
</dbReference>
<accession>A0AAV4A3J2</accession>
<dbReference type="AlphaFoldDB" id="A0AAV4A3J2"/>
<feature type="region of interest" description="Disordered" evidence="1">
    <location>
        <begin position="380"/>
        <end position="415"/>
    </location>
</feature>
<organism evidence="2 3">
    <name type="scientific">Plakobranchus ocellatus</name>
    <dbReference type="NCBI Taxonomy" id="259542"/>
    <lineage>
        <taxon>Eukaryota</taxon>
        <taxon>Metazoa</taxon>
        <taxon>Spiralia</taxon>
        <taxon>Lophotrochozoa</taxon>
        <taxon>Mollusca</taxon>
        <taxon>Gastropoda</taxon>
        <taxon>Heterobranchia</taxon>
        <taxon>Euthyneura</taxon>
        <taxon>Panpulmonata</taxon>
        <taxon>Sacoglossa</taxon>
        <taxon>Placobranchoidea</taxon>
        <taxon>Plakobranchidae</taxon>
        <taxon>Plakobranchus</taxon>
    </lineage>
</organism>
<dbReference type="InterPro" id="IPR029241">
    <property type="entry name" value="TSGA13"/>
</dbReference>
<evidence type="ECO:0000256" key="1">
    <source>
        <dbReference type="SAM" id="MobiDB-lite"/>
    </source>
</evidence>
<dbReference type="Proteomes" id="UP000735302">
    <property type="component" value="Unassembled WGS sequence"/>
</dbReference>
<dbReference type="EMBL" id="BLXT01003551">
    <property type="protein sequence ID" value="GFO01925.1"/>
    <property type="molecule type" value="Genomic_DNA"/>
</dbReference>
<sequence length="613" mass="70060">MLALDDSFLTDAAAVAGFLECFLICRIAKRGEEKRLRKEKFAALEGQCKESLAVDRKSKRKSRLSSESEDQTSQPCRDGDAPGSETGSAATAISNGRRERAKGHTGYLPSDSYRPTSQPMRELNENEEEEEDARTLKERAPDGVVTPADLSSVPWHHAQLYRMYGRNADYYIHPKMQEERKKVVHPTLKRQKGHLGAGHIWTTLRSDSTNKLLRTDRRFPKELKEAFGAHVRDGITKHKKPVFRNFTETEDVRQVLVNINFTESEDVRHILVSINFTETEDIRHILVSINFTETEDVPDLPRLLDQSLLRRIRVLRHKTELMYRSSQTNHDRTKILLFNSPLPEPNEGDQGIGKYLPSWDEDNVSDTSEASYMKWLKKESSKRGSNQNLSGSLNEQDVKALGGSEEEEEAVRVEDEEICPEDVLEVLPARQRMWHPQSVLSPLDSEMNESLHEIWHKVMARQRPRKENRYHFLTEREAKTKGEFLAKLGLEPDKIDRGRTDLLPQLDYPNGGRSRPGQARQSLPTSVKAMSAPREERSLRYSVAGGSQMARSESAQHPTMSPSHLSEYETRWQPLSMHALIEYKEQLDAEGAGEFSQGRQPMWRLREATAAVE</sequence>
<feature type="compositionally biased region" description="Polar residues" evidence="1">
    <location>
        <begin position="85"/>
        <end position="94"/>
    </location>
</feature>
<gene>
    <name evidence="2" type="ORF">PoB_002843000</name>
</gene>
<keyword evidence="3" id="KW-1185">Reference proteome</keyword>
<feature type="compositionally biased region" description="Acidic residues" evidence="1">
    <location>
        <begin position="404"/>
        <end position="415"/>
    </location>
</feature>
<feature type="region of interest" description="Disordered" evidence="1">
    <location>
        <begin position="496"/>
        <end position="537"/>
    </location>
</feature>
<comment type="caution">
    <text evidence="2">The sequence shown here is derived from an EMBL/GenBank/DDBJ whole genome shotgun (WGS) entry which is preliminary data.</text>
</comment>
<reference evidence="2 3" key="1">
    <citation type="journal article" date="2021" name="Elife">
        <title>Chloroplast acquisition without the gene transfer in kleptoplastic sea slugs, Plakobranchus ocellatus.</title>
        <authorList>
            <person name="Maeda T."/>
            <person name="Takahashi S."/>
            <person name="Yoshida T."/>
            <person name="Shimamura S."/>
            <person name="Takaki Y."/>
            <person name="Nagai Y."/>
            <person name="Toyoda A."/>
            <person name="Suzuki Y."/>
            <person name="Arimoto A."/>
            <person name="Ishii H."/>
            <person name="Satoh N."/>
            <person name="Nishiyama T."/>
            <person name="Hasebe M."/>
            <person name="Maruyama T."/>
            <person name="Minagawa J."/>
            <person name="Obokata J."/>
            <person name="Shigenobu S."/>
        </authorList>
    </citation>
    <scope>NUCLEOTIDE SEQUENCE [LARGE SCALE GENOMIC DNA]</scope>
</reference>
<feature type="region of interest" description="Disordered" evidence="1">
    <location>
        <begin position="339"/>
        <end position="364"/>
    </location>
</feature>